<feature type="transmembrane region" description="Helical" evidence="8">
    <location>
        <begin position="112"/>
        <end position="133"/>
    </location>
</feature>
<dbReference type="PANTHER" id="PTHR32196:SF21">
    <property type="entry name" value="ABC TRANSPORTER PERMEASE PROTEIN YPHD-RELATED"/>
    <property type="match status" value="1"/>
</dbReference>
<organism evidence="9 10">
    <name type="scientific">Schaalia radingae</name>
    <dbReference type="NCBI Taxonomy" id="131110"/>
    <lineage>
        <taxon>Bacteria</taxon>
        <taxon>Bacillati</taxon>
        <taxon>Actinomycetota</taxon>
        <taxon>Actinomycetes</taxon>
        <taxon>Actinomycetales</taxon>
        <taxon>Actinomycetaceae</taxon>
        <taxon>Schaalia</taxon>
    </lineage>
</organism>
<evidence type="ECO:0000256" key="2">
    <source>
        <dbReference type="ARBA" id="ARBA00022448"/>
    </source>
</evidence>
<accession>A0ABY0V603</accession>
<evidence type="ECO:0000256" key="6">
    <source>
        <dbReference type="ARBA" id="ARBA00022989"/>
    </source>
</evidence>
<evidence type="ECO:0000313" key="9">
    <source>
        <dbReference type="EMBL" id="SDT88592.1"/>
    </source>
</evidence>
<dbReference type="Pfam" id="PF02653">
    <property type="entry name" value="BPD_transp_2"/>
    <property type="match status" value="1"/>
</dbReference>
<proteinExistence type="predicted"/>
<protein>
    <submittedName>
        <fullName evidence="9">Monosaccharide ABC transporter membrane protein, CUT2 family</fullName>
    </submittedName>
</protein>
<evidence type="ECO:0000313" key="10">
    <source>
        <dbReference type="Proteomes" id="UP000198976"/>
    </source>
</evidence>
<dbReference type="CDD" id="cd06579">
    <property type="entry name" value="TM_PBP1_transp_AraH_like"/>
    <property type="match status" value="1"/>
</dbReference>
<keyword evidence="5 8" id="KW-0812">Transmembrane</keyword>
<name>A0ABY0V603_9ACTO</name>
<feature type="transmembrane region" description="Helical" evidence="8">
    <location>
        <begin position="185"/>
        <end position="208"/>
    </location>
</feature>
<keyword evidence="7 8" id="KW-0472">Membrane</keyword>
<dbReference type="InterPro" id="IPR001851">
    <property type="entry name" value="ABC_transp_permease"/>
</dbReference>
<dbReference type="PANTHER" id="PTHR32196">
    <property type="entry name" value="ABC TRANSPORTER PERMEASE PROTEIN YPHD-RELATED-RELATED"/>
    <property type="match status" value="1"/>
</dbReference>
<evidence type="ECO:0000256" key="4">
    <source>
        <dbReference type="ARBA" id="ARBA00022519"/>
    </source>
</evidence>
<dbReference type="EMBL" id="LT629792">
    <property type="protein sequence ID" value="SDT88592.1"/>
    <property type="molecule type" value="Genomic_DNA"/>
</dbReference>
<dbReference type="Proteomes" id="UP000198976">
    <property type="component" value="Chromosome I"/>
</dbReference>
<dbReference type="RefSeq" id="WP_371935797.1">
    <property type="nucleotide sequence ID" value="NZ_LT629792.1"/>
</dbReference>
<evidence type="ECO:0000256" key="8">
    <source>
        <dbReference type="SAM" id="Phobius"/>
    </source>
</evidence>
<feature type="transmembrane region" description="Helical" evidence="8">
    <location>
        <begin position="291"/>
        <end position="311"/>
    </location>
</feature>
<keyword evidence="6 8" id="KW-1133">Transmembrane helix</keyword>
<feature type="transmembrane region" description="Helical" evidence="8">
    <location>
        <begin position="317"/>
        <end position="336"/>
    </location>
</feature>
<feature type="transmembrane region" description="Helical" evidence="8">
    <location>
        <begin position="25"/>
        <end position="43"/>
    </location>
</feature>
<keyword evidence="4" id="KW-0997">Cell inner membrane</keyword>
<evidence type="ECO:0000256" key="1">
    <source>
        <dbReference type="ARBA" id="ARBA00004651"/>
    </source>
</evidence>
<keyword evidence="10" id="KW-1185">Reference proteome</keyword>
<gene>
    <name evidence="9" type="ORF">SAMN04489714_0559</name>
</gene>
<keyword evidence="3" id="KW-1003">Cell membrane</keyword>
<sequence>MLKQVEMKSPSILTKVQDFFKKDPYIARLFVVFLAVSLFFAIIRTDSFLSLRTWTSMAVQFPEYGLMALGVLATMLTAGIDLSVVGIANVTAISTALILRSVMPTSDSGGSATLSILLAFGCALVIGTLCGLLNGILVAYVRIPAILATLGTLELFSGIGIILTAGKPISGLPKAFGQVFSFKLFGVIPVSLLIFVVCALIMGFLLGLTGFGKKILMIGTNETAAVFSALEVKSLLLRTYVISGLMAAVAGIVMLANYNSAKADYGATYTLLTVLIVVLGGVDPNGGKGRLLGVIVAIGILQMLSSGLNMFSGISNFYRPLIWGAVLLAVISLNSTKLRKIRKPMKKEE</sequence>
<feature type="transmembrane region" description="Helical" evidence="8">
    <location>
        <begin position="240"/>
        <end position="259"/>
    </location>
</feature>
<feature type="transmembrane region" description="Helical" evidence="8">
    <location>
        <begin position="265"/>
        <end position="282"/>
    </location>
</feature>
<comment type="subcellular location">
    <subcellularLocation>
        <location evidence="1">Cell membrane</location>
        <topology evidence="1">Multi-pass membrane protein</topology>
    </subcellularLocation>
</comment>
<evidence type="ECO:0000256" key="5">
    <source>
        <dbReference type="ARBA" id="ARBA00022692"/>
    </source>
</evidence>
<reference evidence="9 10" key="1">
    <citation type="submission" date="2016-10" db="EMBL/GenBank/DDBJ databases">
        <authorList>
            <person name="Varghese N."/>
            <person name="Submissions S."/>
        </authorList>
    </citation>
    <scope>NUCLEOTIDE SEQUENCE [LARGE SCALE GENOMIC DNA]</scope>
    <source>
        <strain evidence="9 10">DSM 9169</strain>
    </source>
</reference>
<evidence type="ECO:0000256" key="3">
    <source>
        <dbReference type="ARBA" id="ARBA00022475"/>
    </source>
</evidence>
<feature type="transmembrane region" description="Helical" evidence="8">
    <location>
        <begin position="145"/>
        <end position="165"/>
    </location>
</feature>
<keyword evidence="2" id="KW-0813">Transport</keyword>
<feature type="transmembrane region" description="Helical" evidence="8">
    <location>
        <begin position="64"/>
        <end position="92"/>
    </location>
</feature>
<evidence type="ECO:0000256" key="7">
    <source>
        <dbReference type="ARBA" id="ARBA00023136"/>
    </source>
</evidence>